<reference evidence="4" key="1">
    <citation type="submission" date="2023-06" db="EMBL/GenBank/DDBJ databases">
        <title>Sysu t00039.</title>
        <authorList>
            <person name="Gao L."/>
            <person name="Fang B.-Z."/>
            <person name="Li W.-J."/>
        </authorList>
    </citation>
    <scope>NUCLEOTIDE SEQUENCE</scope>
    <source>
        <strain evidence="4">SYSU T00039</strain>
    </source>
</reference>
<accession>A0AAW7M2T9</accession>
<dbReference type="PANTHER" id="PTHR30486">
    <property type="entry name" value="TWITCHING MOTILITY PROTEIN PILT"/>
    <property type="match status" value="1"/>
</dbReference>
<evidence type="ECO:0000259" key="3">
    <source>
        <dbReference type="PROSITE" id="PS00662"/>
    </source>
</evidence>
<feature type="region of interest" description="Disordered" evidence="2">
    <location>
        <begin position="1"/>
        <end position="127"/>
    </location>
</feature>
<feature type="compositionally biased region" description="Low complexity" evidence="2">
    <location>
        <begin position="61"/>
        <end position="75"/>
    </location>
</feature>
<name>A0AAW7M2T9_9MICO</name>
<dbReference type="RefSeq" id="WP_301144297.1">
    <property type="nucleotide sequence ID" value="NZ_JAUHPX010000001.1"/>
</dbReference>
<protein>
    <submittedName>
        <fullName evidence="4">Type IV pilus twitching motility protein PilT</fullName>
    </submittedName>
</protein>
<dbReference type="PROSITE" id="PS00662">
    <property type="entry name" value="T2SP_E"/>
    <property type="match status" value="1"/>
</dbReference>
<dbReference type="GO" id="GO:0005524">
    <property type="term" value="F:ATP binding"/>
    <property type="evidence" value="ECO:0007669"/>
    <property type="project" value="InterPro"/>
</dbReference>
<evidence type="ECO:0000256" key="1">
    <source>
        <dbReference type="ARBA" id="ARBA00006611"/>
    </source>
</evidence>
<dbReference type="Pfam" id="PF00437">
    <property type="entry name" value="T2SSE"/>
    <property type="match status" value="1"/>
</dbReference>
<organism evidence="4 5">
    <name type="scientific">Demequina lignilytica</name>
    <dbReference type="NCBI Taxonomy" id="3051663"/>
    <lineage>
        <taxon>Bacteria</taxon>
        <taxon>Bacillati</taxon>
        <taxon>Actinomycetota</taxon>
        <taxon>Actinomycetes</taxon>
        <taxon>Micrococcales</taxon>
        <taxon>Demequinaceae</taxon>
        <taxon>Demequina</taxon>
    </lineage>
</organism>
<gene>
    <name evidence="4" type="ORF">QQX10_00865</name>
</gene>
<feature type="compositionally biased region" description="Low complexity" evidence="2">
    <location>
        <begin position="116"/>
        <end position="127"/>
    </location>
</feature>
<dbReference type="InterPro" id="IPR003593">
    <property type="entry name" value="AAA+_ATPase"/>
</dbReference>
<feature type="region of interest" description="Disordered" evidence="2">
    <location>
        <begin position="172"/>
        <end position="198"/>
    </location>
</feature>
<sequence>MSMQFTPGEQPWRPTPPPAQPAAPEQPADAAEQGAPATSPEAAAAAPAAAAPPAYQPPVAPAQAAPQTPAAGGPALHQSGQAPARSSFLEEQRPLAAAPQMPAPTHQPSVRAQGIPASAQEAPAASSFAAFEASNQAAAEVEARPAPAVDPAQAFAAAAAAELPGVSQRAFAPAPEPVEEKKEARPAPIQVKPRSTQIGARVGMSNERQESDLDVNAALRGMMAVGASDLHVTAGVPPMVRLDGSLTPLEGFERLTPESLQRSLYGILTQAQRERFEEELELDFSYSVVGEARFRVNLYKQRDALGAAFRVIPYEIKPLEALGIPEVVGSFSQLPRGLVLVTGPTGSGKSTTLASLVDLANRSRSAHIMTVEDPIEFLHRHKRSIVNQREVGADTRSFNKALKHVLRQDPDIILIGEMRDLETISVALTAAETGHLVFATLHTQSAPATMDRIIDVFPPEQQGQVRTQLAAAIQGVMCQTLLKRADGPGRAVAVEIMVATPGIRNLIREGKTHQIYTSLQGGASMGMQTMDYHLAELVKSGRVDYEAASEMAHSQEEFNRLCGRHGR</sequence>
<evidence type="ECO:0000313" key="4">
    <source>
        <dbReference type="EMBL" id="MDN4486713.1"/>
    </source>
</evidence>
<comment type="similarity">
    <text evidence="1">Belongs to the GSP E family.</text>
</comment>
<dbReference type="Gene3D" id="3.40.50.300">
    <property type="entry name" value="P-loop containing nucleotide triphosphate hydrolases"/>
    <property type="match status" value="1"/>
</dbReference>
<dbReference type="InterPro" id="IPR006321">
    <property type="entry name" value="PilT/PilU"/>
</dbReference>
<dbReference type="Gene3D" id="3.30.450.90">
    <property type="match status" value="1"/>
</dbReference>
<dbReference type="EMBL" id="JAUHPX010000001">
    <property type="protein sequence ID" value="MDN4486713.1"/>
    <property type="molecule type" value="Genomic_DNA"/>
</dbReference>
<dbReference type="AlphaFoldDB" id="A0AAW7M2T9"/>
<dbReference type="InterPro" id="IPR050921">
    <property type="entry name" value="T4SS_GSP_E_ATPase"/>
</dbReference>
<dbReference type="GO" id="GO:0016887">
    <property type="term" value="F:ATP hydrolysis activity"/>
    <property type="evidence" value="ECO:0007669"/>
    <property type="project" value="InterPro"/>
</dbReference>
<dbReference type="InterPro" id="IPR001482">
    <property type="entry name" value="T2SS/T4SS_dom"/>
</dbReference>
<evidence type="ECO:0000256" key="2">
    <source>
        <dbReference type="SAM" id="MobiDB-lite"/>
    </source>
</evidence>
<comment type="caution">
    <text evidence="4">The sequence shown here is derived from an EMBL/GenBank/DDBJ whole genome shotgun (WGS) entry which is preliminary data.</text>
</comment>
<dbReference type="SMART" id="SM00382">
    <property type="entry name" value="AAA"/>
    <property type="match status" value="1"/>
</dbReference>
<keyword evidence="5" id="KW-1185">Reference proteome</keyword>
<dbReference type="SUPFAM" id="SSF52540">
    <property type="entry name" value="P-loop containing nucleoside triphosphate hydrolases"/>
    <property type="match status" value="1"/>
</dbReference>
<dbReference type="InterPro" id="IPR027417">
    <property type="entry name" value="P-loop_NTPase"/>
</dbReference>
<dbReference type="NCBIfam" id="TIGR01420">
    <property type="entry name" value="pilT_fam"/>
    <property type="match status" value="1"/>
</dbReference>
<feature type="domain" description="Bacterial type II secretion system protein E" evidence="3">
    <location>
        <begin position="406"/>
        <end position="420"/>
    </location>
</feature>
<feature type="compositionally biased region" description="Low complexity" evidence="2">
    <location>
        <begin position="22"/>
        <end position="53"/>
    </location>
</feature>
<dbReference type="CDD" id="cd01131">
    <property type="entry name" value="PilT"/>
    <property type="match status" value="1"/>
</dbReference>
<evidence type="ECO:0000313" key="5">
    <source>
        <dbReference type="Proteomes" id="UP001172737"/>
    </source>
</evidence>
<proteinExistence type="inferred from homology"/>
<dbReference type="Proteomes" id="UP001172737">
    <property type="component" value="Unassembled WGS sequence"/>
</dbReference>